<comment type="caution">
    <text evidence="1">The sequence shown here is derived from an EMBL/GenBank/DDBJ whole genome shotgun (WGS) entry which is preliminary data.</text>
</comment>
<keyword evidence="2" id="KW-1185">Reference proteome</keyword>
<reference evidence="1 2" key="1">
    <citation type="submission" date="2019-06" db="EMBL/GenBank/DDBJ databases">
        <title>Sequencing the genomes of 1000 actinobacteria strains.</title>
        <authorList>
            <person name="Klenk H.-P."/>
        </authorList>
    </citation>
    <scope>NUCLEOTIDE SEQUENCE [LARGE SCALE GENOMIC DNA]</scope>
    <source>
        <strain evidence="1 2">DSM 45043</strain>
    </source>
</reference>
<dbReference type="EMBL" id="VFPO01000001">
    <property type="protein sequence ID" value="TQM70587.1"/>
    <property type="molecule type" value="Genomic_DNA"/>
</dbReference>
<protein>
    <submittedName>
        <fullName evidence="1">Uncharacterized protein</fullName>
    </submittedName>
</protein>
<evidence type="ECO:0000313" key="2">
    <source>
        <dbReference type="Proteomes" id="UP000316706"/>
    </source>
</evidence>
<gene>
    <name evidence="1" type="ORF">FHX41_4321</name>
</gene>
<evidence type="ECO:0000313" key="1">
    <source>
        <dbReference type="EMBL" id="TQM70587.1"/>
    </source>
</evidence>
<sequence>MTDRRPKYLEIAEELQIRALGIPPDQPHPQVVCRSQERFVGGRPNSLQHSYFTLELAIKAQALLKSVEIEEGTVAYLQVYKPGANRIRFMAGEVPDEVWNSGS</sequence>
<dbReference type="OrthoDB" id="3214900at2"/>
<dbReference type="Gene3D" id="3.40.1410.10">
    <property type="entry name" value="Chorismate lyase-like"/>
    <property type="match status" value="1"/>
</dbReference>
<dbReference type="AlphaFoldDB" id="A0A543IJ41"/>
<dbReference type="InterPro" id="IPR028978">
    <property type="entry name" value="Chorismate_lyase_/UTRA_dom_sf"/>
</dbReference>
<accession>A0A543IJ41</accession>
<organism evidence="1 2">
    <name type="scientific">Actinomadura hallensis</name>
    <dbReference type="NCBI Taxonomy" id="337895"/>
    <lineage>
        <taxon>Bacteria</taxon>
        <taxon>Bacillati</taxon>
        <taxon>Actinomycetota</taxon>
        <taxon>Actinomycetes</taxon>
        <taxon>Streptosporangiales</taxon>
        <taxon>Thermomonosporaceae</taxon>
        <taxon>Actinomadura</taxon>
    </lineage>
</organism>
<name>A0A543IJ41_9ACTN</name>
<dbReference type="RefSeq" id="WP_141971547.1">
    <property type="nucleotide sequence ID" value="NZ_VFPO01000001.1"/>
</dbReference>
<dbReference type="Proteomes" id="UP000316706">
    <property type="component" value="Unassembled WGS sequence"/>
</dbReference>
<proteinExistence type="predicted"/>